<sequence>MGVKMTPIPKTAGKAKGVKVTPKGEYGCQKPPSMGVTGDTPRKININTNPSPSIPLGTDEPDVTTGQGRDGAHAPGAGQDPREEFSSSPRGDHLGGIGPDSTPETGRSDATPDAAGYPAESATAELCDAPAVRLSGGDENPAPDAAGPASGAASQNAGVGVMIPDGAKTREKGLLVNENPSSGTEGNIGGLDAGKWPSGEMVEHHEDPDLPSAVRVDDWELIQGALPEAMQDLPPREVPGIAEMIRQRMRGGWTLRGLRSTLGARGLPSEVRYLPGLVKARLRDDVPPYAAPPKKPGGNASGHPSSFRAPNRPRPDELLSPQQRVEARKHRRALIDQALSRKPSSRATTGKGRGMDDCSG</sequence>
<evidence type="ECO:0000256" key="1">
    <source>
        <dbReference type="SAM" id="MobiDB-lite"/>
    </source>
</evidence>
<feature type="region of interest" description="Disordered" evidence="1">
    <location>
        <begin position="1"/>
        <end position="159"/>
    </location>
</feature>
<keyword evidence="3" id="KW-1185">Reference proteome</keyword>
<gene>
    <name evidence="2" type="ORF">Clow_00645</name>
</gene>
<feature type="compositionally biased region" description="Low complexity" evidence="1">
    <location>
        <begin position="140"/>
        <end position="158"/>
    </location>
</feature>
<dbReference type="Proteomes" id="UP000050488">
    <property type="component" value="Unassembled WGS sequence"/>
</dbReference>
<feature type="region of interest" description="Disordered" evidence="1">
    <location>
        <begin position="285"/>
        <end position="360"/>
    </location>
</feature>
<accession>A0A0Q1E491</accession>
<protein>
    <submittedName>
        <fullName evidence="2">Uncharacterized protein</fullName>
    </submittedName>
</protein>
<dbReference type="AlphaFoldDB" id="A0A0Q1E491"/>
<dbReference type="PATRIC" id="fig|1544413.3.peg.648"/>
<evidence type="ECO:0000313" key="3">
    <source>
        <dbReference type="Proteomes" id="UP000050488"/>
    </source>
</evidence>
<dbReference type="STRING" id="1544413.Clow_00645"/>
<organism evidence="2 3">
    <name type="scientific">Corynebacterium lowii</name>
    <dbReference type="NCBI Taxonomy" id="1544413"/>
    <lineage>
        <taxon>Bacteria</taxon>
        <taxon>Bacillati</taxon>
        <taxon>Actinomycetota</taxon>
        <taxon>Actinomycetes</taxon>
        <taxon>Mycobacteriales</taxon>
        <taxon>Corynebacteriaceae</taxon>
        <taxon>Corynebacterium</taxon>
    </lineage>
</organism>
<reference evidence="2 3" key="1">
    <citation type="submission" date="2015-10" db="EMBL/GenBank/DDBJ databases">
        <title>Corynebacteirum lowii and Corynebacterium oculi species nova, derived from human clinical disease and and emended description of Corynebacterium mastiditis.</title>
        <authorList>
            <person name="Bernard K."/>
            <person name="Pacheco A.L."/>
            <person name="Mcdougall C."/>
            <person name="Burtx T."/>
            <person name="Weibe D."/>
            <person name="Tyler S."/>
            <person name="Olson A.B."/>
            <person name="Cnockaert M."/>
            <person name="Eguchi H."/>
            <person name="Kuwahara T."/>
            <person name="Nakayama-Imaohji H."/>
            <person name="Boudewijins M."/>
            <person name="Van Hoecke F."/>
            <person name="Bernier A.-M."/>
            <person name="Vandamme P."/>
        </authorList>
    </citation>
    <scope>NUCLEOTIDE SEQUENCE [LARGE SCALE GENOMIC DNA]</scope>
    <source>
        <strain evidence="2 3">NML 130206</strain>
    </source>
</reference>
<feature type="compositionally biased region" description="Basic and acidic residues" evidence="1">
    <location>
        <begin position="80"/>
        <end position="93"/>
    </location>
</feature>
<comment type="caution">
    <text evidence="2">The sequence shown here is derived from an EMBL/GenBank/DDBJ whole genome shotgun (WGS) entry which is preliminary data.</text>
</comment>
<name>A0A0Q1E491_9CORY</name>
<feature type="region of interest" description="Disordered" evidence="1">
    <location>
        <begin position="177"/>
        <end position="210"/>
    </location>
</feature>
<dbReference type="EMBL" id="LKEV01000001">
    <property type="protein sequence ID" value="KQB87585.1"/>
    <property type="molecule type" value="Genomic_DNA"/>
</dbReference>
<proteinExistence type="predicted"/>
<evidence type="ECO:0000313" key="2">
    <source>
        <dbReference type="EMBL" id="KQB87585.1"/>
    </source>
</evidence>